<dbReference type="InterPro" id="IPR014044">
    <property type="entry name" value="CAP_dom"/>
</dbReference>
<evidence type="ECO:0000259" key="1">
    <source>
        <dbReference type="Pfam" id="PF00188"/>
    </source>
</evidence>
<accession>A0A934VM09</accession>
<evidence type="ECO:0000313" key="3">
    <source>
        <dbReference type="Proteomes" id="UP000604083"/>
    </source>
</evidence>
<dbReference type="EMBL" id="JAENIO010000009">
    <property type="protein sequence ID" value="MBK1833465.1"/>
    <property type="molecule type" value="Genomic_DNA"/>
</dbReference>
<feature type="domain" description="SCP" evidence="1">
    <location>
        <begin position="15"/>
        <end position="137"/>
    </location>
</feature>
<sequence length="156" mass="17741">MSYNAEEKLALEIMDVVNEHRRSKGLRELNMHRGLNLMAKKHSDYMRSNAGSFSLQGELITHYGFEARRTLAYKKYRMETLSENVIASYDMGQDLDLARKMVDGWLRSPNHRRNMEMKWTNTGIGVSFDAKGRAFVAQLFGSAPSKALTVGGPMSF</sequence>
<comment type="caution">
    <text evidence="2">The sequence shown here is derived from an EMBL/GenBank/DDBJ whole genome shotgun (WGS) entry which is preliminary data.</text>
</comment>
<organism evidence="2 3">
    <name type="scientific">Roseibacillus ishigakijimensis</name>
    <dbReference type="NCBI Taxonomy" id="454146"/>
    <lineage>
        <taxon>Bacteria</taxon>
        <taxon>Pseudomonadati</taxon>
        <taxon>Verrucomicrobiota</taxon>
        <taxon>Verrucomicrobiia</taxon>
        <taxon>Verrucomicrobiales</taxon>
        <taxon>Verrucomicrobiaceae</taxon>
        <taxon>Roseibacillus</taxon>
    </lineage>
</organism>
<dbReference type="RefSeq" id="WP_200390898.1">
    <property type="nucleotide sequence ID" value="NZ_JAENIO010000009.1"/>
</dbReference>
<reference evidence="2" key="1">
    <citation type="submission" date="2021-01" db="EMBL/GenBank/DDBJ databases">
        <title>Modified the classification status of verrucomicrobia.</title>
        <authorList>
            <person name="Feng X."/>
        </authorList>
    </citation>
    <scope>NUCLEOTIDE SEQUENCE</scope>
    <source>
        <strain evidence="2">KCTC 12986</strain>
    </source>
</reference>
<protein>
    <submittedName>
        <fullName evidence="2">CAP domain-containing protein</fullName>
    </submittedName>
</protein>
<evidence type="ECO:0000313" key="2">
    <source>
        <dbReference type="EMBL" id="MBK1833465.1"/>
    </source>
</evidence>
<dbReference type="CDD" id="cd05379">
    <property type="entry name" value="CAP_bacterial"/>
    <property type="match status" value="1"/>
</dbReference>
<dbReference type="InterPro" id="IPR035940">
    <property type="entry name" value="CAP_sf"/>
</dbReference>
<dbReference type="Gene3D" id="3.40.33.10">
    <property type="entry name" value="CAP"/>
    <property type="match status" value="1"/>
</dbReference>
<dbReference type="Proteomes" id="UP000604083">
    <property type="component" value="Unassembled WGS sequence"/>
</dbReference>
<proteinExistence type="predicted"/>
<dbReference type="Pfam" id="PF00188">
    <property type="entry name" value="CAP"/>
    <property type="match status" value="1"/>
</dbReference>
<name>A0A934VM09_9BACT</name>
<dbReference type="PANTHER" id="PTHR31157:SF1">
    <property type="entry name" value="SCP DOMAIN-CONTAINING PROTEIN"/>
    <property type="match status" value="1"/>
</dbReference>
<dbReference type="AlphaFoldDB" id="A0A934VM09"/>
<keyword evidence="3" id="KW-1185">Reference proteome</keyword>
<gene>
    <name evidence="2" type="ORF">JIN78_05260</name>
</gene>
<dbReference type="SUPFAM" id="SSF55797">
    <property type="entry name" value="PR-1-like"/>
    <property type="match status" value="1"/>
</dbReference>
<dbReference type="PANTHER" id="PTHR31157">
    <property type="entry name" value="SCP DOMAIN-CONTAINING PROTEIN"/>
    <property type="match status" value="1"/>
</dbReference>